<protein>
    <submittedName>
        <fullName evidence="2">KICSTOR complex protein ITFG2 isoform X1</fullName>
    </submittedName>
</protein>
<proteinExistence type="predicted"/>
<organism evidence="1 2">
    <name type="scientific">Camelus bactrianus</name>
    <name type="common">Bactrian camel</name>
    <dbReference type="NCBI Taxonomy" id="9837"/>
    <lineage>
        <taxon>Eukaryota</taxon>
        <taxon>Metazoa</taxon>
        <taxon>Chordata</taxon>
        <taxon>Craniata</taxon>
        <taxon>Vertebrata</taxon>
        <taxon>Euteleostomi</taxon>
        <taxon>Mammalia</taxon>
        <taxon>Eutheria</taxon>
        <taxon>Laurasiatheria</taxon>
        <taxon>Artiodactyla</taxon>
        <taxon>Tylopoda</taxon>
        <taxon>Camelidae</taxon>
        <taxon>Camelus</taxon>
    </lineage>
</organism>
<evidence type="ECO:0000313" key="1">
    <source>
        <dbReference type="Proteomes" id="UP001732780"/>
    </source>
</evidence>
<dbReference type="RefSeq" id="XP_074213523.1">
    <property type="nucleotide sequence ID" value="XM_074357422.1"/>
</dbReference>
<gene>
    <name evidence="2" type="primary">ITFG2</name>
</gene>
<reference evidence="2" key="1">
    <citation type="submission" date="2025-08" db="UniProtKB">
        <authorList>
            <consortium name="RefSeq"/>
        </authorList>
    </citation>
    <scope>IDENTIFICATION</scope>
    <source>
        <tissue evidence="2">Blood</tissue>
    </source>
</reference>
<evidence type="ECO:0000313" key="2">
    <source>
        <dbReference type="RefSeq" id="XP_074213523.1"/>
    </source>
</evidence>
<keyword evidence="1" id="KW-1185">Reference proteome</keyword>
<sequence>MRSVSYVQRVALEFSGSLFPHAICLGDVDNDTLNELVVGDTSGKLSVYKSDDSRPWLTCSCQGMLTCVGVGDVCNKGKNLVVAVSAEGWFHLCDLTPAKALGASGHHETLVGEEPRPVFKQHIPANTKVMLISDIDGDGRCELVVGYTDRVVRAFRWEDLGDSTEHLTGQLVSLKKWMLEGQVDSLSVTPGPLGAPELMVSQPGCAYAILLCTWNRDAGPAPTSEGLAEGTRETPAPRDVVLHQTSGRTHNKNVSTHLIGNIRRGGGHSPESGASGLFALCTLDGTLKLMEEADRLLWSVQVDHQLFALEKLDVTGNGHEEVVACAWDGQTYIIDHNRTVVRFQVDENIRAFCAGLYACKEGRNSPCLVYVTFNQKIYVYWEVQLERMESTNLLKLLEAQPDFRGLLRDLGVGPDDLPAARALLHQTLYHPDRPLQCVPTGLQDPT</sequence>
<dbReference type="Proteomes" id="UP001732780">
    <property type="component" value="Chromosome 34"/>
</dbReference>
<accession>A0AC58PU27</accession>
<name>A0AC58PU27_CAMBA</name>